<evidence type="ECO:0000313" key="2">
    <source>
        <dbReference type="EMBL" id="CAB4266731.1"/>
    </source>
</evidence>
<dbReference type="AlphaFoldDB" id="A0A6J5TRY2"/>
<evidence type="ECO:0000313" key="3">
    <source>
        <dbReference type="Proteomes" id="UP000507222"/>
    </source>
</evidence>
<evidence type="ECO:0000256" key="1">
    <source>
        <dbReference type="SAM" id="MobiDB-lite"/>
    </source>
</evidence>
<proteinExistence type="predicted"/>
<name>A0A6J5TRY2_PRUAR</name>
<dbReference type="EMBL" id="CAEKDK010000001">
    <property type="protein sequence ID" value="CAB4266731.1"/>
    <property type="molecule type" value="Genomic_DNA"/>
</dbReference>
<organism evidence="2 3">
    <name type="scientific">Prunus armeniaca</name>
    <name type="common">Apricot</name>
    <name type="synonym">Armeniaca vulgaris</name>
    <dbReference type="NCBI Taxonomy" id="36596"/>
    <lineage>
        <taxon>Eukaryota</taxon>
        <taxon>Viridiplantae</taxon>
        <taxon>Streptophyta</taxon>
        <taxon>Embryophyta</taxon>
        <taxon>Tracheophyta</taxon>
        <taxon>Spermatophyta</taxon>
        <taxon>Magnoliopsida</taxon>
        <taxon>eudicotyledons</taxon>
        <taxon>Gunneridae</taxon>
        <taxon>Pentapetalae</taxon>
        <taxon>rosids</taxon>
        <taxon>fabids</taxon>
        <taxon>Rosales</taxon>
        <taxon>Rosaceae</taxon>
        <taxon>Amygdaloideae</taxon>
        <taxon>Amygdaleae</taxon>
        <taxon>Prunus</taxon>
    </lineage>
</organism>
<reference evidence="2 3" key="1">
    <citation type="submission" date="2020-05" db="EMBL/GenBank/DDBJ databases">
        <authorList>
            <person name="Campoy J."/>
            <person name="Schneeberger K."/>
            <person name="Spophaly S."/>
        </authorList>
    </citation>
    <scope>NUCLEOTIDE SEQUENCE [LARGE SCALE GENOMIC DNA]</scope>
    <source>
        <strain evidence="2">PruArmRojPasFocal</strain>
    </source>
</reference>
<feature type="region of interest" description="Disordered" evidence="1">
    <location>
        <begin position="41"/>
        <end position="68"/>
    </location>
</feature>
<sequence>MPISIKTFKKKASLGTVLRRPHHTWLLTKRVTSPTLEPSEAVAEDGLDSGPLRQIGVQPVGLGTEEYM</sequence>
<accession>A0A6J5TRY2</accession>
<dbReference type="Proteomes" id="UP000507222">
    <property type="component" value="Unassembled WGS sequence"/>
</dbReference>
<gene>
    <name evidence="2" type="ORF">CURHAP_LOCUS9155</name>
</gene>
<protein>
    <submittedName>
        <fullName evidence="2">Uncharacterized protein</fullName>
    </submittedName>
</protein>